<dbReference type="InterPro" id="IPR050493">
    <property type="entry name" value="FAD-dep_Monooxygenase_BioMet"/>
</dbReference>
<feature type="region of interest" description="Disordered" evidence="3">
    <location>
        <begin position="341"/>
        <end position="365"/>
    </location>
</feature>
<keyword evidence="2" id="KW-0503">Monooxygenase</keyword>
<dbReference type="AlphaFoldDB" id="A0A660CHD9"/>
<comment type="caution">
    <text evidence="5">The sequence shown here is derived from an EMBL/GenBank/DDBJ whole genome shotgun (WGS) entry which is preliminary data.</text>
</comment>
<dbReference type="GO" id="GO:0071949">
    <property type="term" value="F:FAD binding"/>
    <property type="evidence" value="ECO:0007669"/>
    <property type="project" value="InterPro"/>
</dbReference>
<dbReference type="SUPFAM" id="SSF51905">
    <property type="entry name" value="FAD/NAD(P)-binding domain"/>
    <property type="match status" value="1"/>
</dbReference>
<evidence type="ECO:0000259" key="4">
    <source>
        <dbReference type="Pfam" id="PF01494"/>
    </source>
</evidence>
<dbReference type="EMBL" id="VLJV01000001">
    <property type="protein sequence ID" value="TWH21824.1"/>
    <property type="molecule type" value="Genomic_DNA"/>
</dbReference>
<dbReference type="GO" id="GO:0004497">
    <property type="term" value="F:monooxygenase activity"/>
    <property type="evidence" value="ECO:0007669"/>
    <property type="project" value="UniProtKB-KW"/>
</dbReference>
<feature type="compositionally biased region" description="Low complexity" evidence="3">
    <location>
        <begin position="341"/>
        <end position="360"/>
    </location>
</feature>
<evidence type="ECO:0000313" key="6">
    <source>
        <dbReference type="Proteomes" id="UP000317303"/>
    </source>
</evidence>
<dbReference type="InterPro" id="IPR002938">
    <property type="entry name" value="FAD-bd"/>
</dbReference>
<organism evidence="5 6">
    <name type="scientific">Prauserella rugosa</name>
    <dbReference type="NCBI Taxonomy" id="43354"/>
    <lineage>
        <taxon>Bacteria</taxon>
        <taxon>Bacillati</taxon>
        <taxon>Actinomycetota</taxon>
        <taxon>Actinomycetes</taxon>
        <taxon>Pseudonocardiales</taxon>
        <taxon>Pseudonocardiaceae</taxon>
        <taxon>Prauserella</taxon>
    </lineage>
</organism>
<dbReference type="Gene3D" id="3.50.50.60">
    <property type="entry name" value="FAD/NAD(P)-binding domain"/>
    <property type="match status" value="1"/>
</dbReference>
<feature type="domain" description="FAD-binding" evidence="4">
    <location>
        <begin position="8"/>
        <end position="333"/>
    </location>
</feature>
<dbReference type="InterPro" id="IPR036188">
    <property type="entry name" value="FAD/NAD-bd_sf"/>
</dbReference>
<proteinExistence type="predicted"/>
<dbReference type="Pfam" id="PF01494">
    <property type="entry name" value="FAD_binding_3"/>
    <property type="match status" value="1"/>
</dbReference>
<evidence type="ECO:0000256" key="3">
    <source>
        <dbReference type="SAM" id="MobiDB-lite"/>
    </source>
</evidence>
<protein>
    <submittedName>
        <fullName evidence="5">2-polyprenyl-6-methoxyphenol hydroxylase-like FAD-dependent oxidoreductase</fullName>
    </submittedName>
</protein>
<evidence type="ECO:0000256" key="1">
    <source>
        <dbReference type="ARBA" id="ARBA00023002"/>
    </source>
</evidence>
<evidence type="ECO:0000256" key="2">
    <source>
        <dbReference type="ARBA" id="ARBA00023033"/>
    </source>
</evidence>
<name>A0A660CHD9_9PSEU</name>
<keyword evidence="6" id="KW-1185">Reference proteome</keyword>
<gene>
    <name evidence="5" type="ORF">JD82_03693</name>
</gene>
<dbReference type="PANTHER" id="PTHR13789">
    <property type="entry name" value="MONOOXYGENASE"/>
    <property type="match status" value="1"/>
</dbReference>
<dbReference type="PRINTS" id="PR00420">
    <property type="entry name" value="RNGMNOXGNASE"/>
</dbReference>
<sequence length="434" mass="45523">MAPMPKHAVVVGGGIAGLATAVALQRRSWQVTVLERKPSISEIGAGITLWPNALRALDALDLGDRVRRLGLVQGSGGIRDSRGRWLARTDSDALAARFGDGMVILERGQLLAALLEACRDLRIRTSAEIRTVEPGSVDANSEAVVRLGGEPHQGGSILGESIRGESIRGDVVIGADGLWSTVRGSLWPRARVRSTGTVAARLIGRVSDPGGVQGGESWGRGDYAGIAPLPDGRFYAYLAVPVSADVPADRGEALTWFRHRFASWHAPLPELLADIEPAQLLVHELFDLAPLSTLVRGRVALVGDAAHAMTPNLGQGACQALEDAVELAAALDATAAVDPAAAPDSSAARDPAGSPDPGAALHGGADHDLAEGLRFYERRRLRRVHGLARRSRSAGLAASLRGRATTAARNALVSVVPGAMVLRAFDATLDWTPP</sequence>
<keyword evidence="1" id="KW-0560">Oxidoreductase</keyword>
<dbReference type="PANTHER" id="PTHR13789:SF309">
    <property type="entry name" value="PUTATIVE (AFU_ORTHOLOGUE AFUA_6G14510)-RELATED"/>
    <property type="match status" value="1"/>
</dbReference>
<dbReference type="Proteomes" id="UP000317303">
    <property type="component" value="Unassembled WGS sequence"/>
</dbReference>
<reference evidence="5 6" key="1">
    <citation type="submission" date="2019-07" db="EMBL/GenBank/DDBJ databases">
        <title>R&amp;d 2014.</title>
        <authorList>
            <person name="Klenk H.-P."/>
        </authorList>
    </citation>
    <scope>NUCLEOTIDE SEQUENCE [LARGE SCALE GENOMIC DNA]</scope>
    <source>
        <strain evidence="5 6">DSM 43194</strain>
    </source>
</reference>
<evidence type="ECO:0000313" key="5">
    <source>
        <dbReference type="EMBL" id="TWH21824.1"/>
    </source>
</evidence>
<accession>A0A660CHD9</accession>
<dbReference type="OrthoDB" id="4568714at2"/>